<evidence type="ECO:0000313" key="1">
    <source>
        <dbReference type="EMBL" id="KAB1159747.1"/>
    </source>
</evidence>
<dbReference type="AlphaFoldDB" id="A0A7J5AQB8"/>
<accession>A0A7J5AQB8</accession>
<dbReference type="Proteomes" id="UP000467305">
    <property type="component" value="Unassembled WGS sequence"/>
</dbReference>
<evidence type="ECO:0000313" key="2">
    <source>
        <dbReference type="Proteomes" id="UP000467305"/>
    </source>
</evidence>
<sequence>MDETFGVLIFKKSNSLGGSYWNVNRKVDSVNEIIEFYVYNNEHGISKIQKELIFKIEKKYPELLDNLENYLNAKIREVDSKSSKISILKDLDISFINIPENPTKLSKWEINFVEKRGFAIYEIEIENWKPIDLGISA</sequence>
<dbReference type="EMBL" id="WAAU01000008">
    <property type="protein sequence ID" value="KAB1159747.1"/>
    <property type="molecule type" value="Genomic_DNA"/>
</dbReference>
<dbReference type="OrthoDB" id="9933396at2"/>
<gene>
    <name evidence="1" type="ORF">F7018_05410</name>
</gene>
<name>A0A7J5AQB8_9FLAO</name>
<dbReference type="RefSeq" id="WP_150898993.1">
    <property type="nucleotide sequence ID" value="NZ_WAAU01000008.1"/>
</dbReference>
<proteinExistence type="predicted"/>
<reference evidence="1 2" key="1">
    <citation type="submission" date="2019-09" db="EMBL/GenBank/DDBJ databases">
        <authorList>
            <person name="Cao W.R."/>
        </authorList>
    </citation>
    <scope>NUCLEOTIDE SEQUENCE [LARGE SCALE GENOMIC DNA]</scope>
    <source>
        <strain evidence="2">a4</strain>
    </source>
</reference>
<keyword evidence="2" id="KW-1185">Reference proteome</keyword>
<organism evidence="1 2">
    <name type="scientific">Tenacibaculum aiptasiae</name>
    <dbReference type="NCBI Taxonomy" id="426481"/>
    <lineage>
        <taxon>Bacteria</taxon>
        <taxon>Pseudomonadati</taxon>
        <taxon>Bacteroidota</taxon>
        <taxon>Flavobacteriia</taxon>
        <taxon>Flavobacteriales</taxon>
        <taxon>Flavobacteriaceae</taxon>
        <taxon>Tenacibaculum</taxon>
    </lineage>
</organism>
<protein>
    <submittedName>
        <fullName evidence="1">Uncharacterized protein</fullName>
    </submittedName>
</protein>
<comment type="caution">
    <text evidence="1">The sequence shown here is derived from an EMBL/GenBank/DDBJ whole genome shotgun (WGS) entry which is preliminary data.</text>
</comment>